<protein>
    <recommendedName>
        <fullName evidence="6">Ion transport domain-containing protein</fullName>
    </recommendedName>
</protein>
<dbReference type="Proteomes" id="UP001146120">
    <property type="component" value="Unassembled WGS sequence"/>
</dbReference>
<evidence type="ECO:0000256" key="5">
    <source>
        <dbReference type="SAM" id="Phobius"/>
    </source>
</evidence>
<evidence type="ECO:0000313" key="8">
    <source>
        <dbReference type="Proteomes" id="UP001146120"/>
    </source>
</evidence>
<comment type="caution">
    <text evidence="7">The sequence shown here is derived from an EMBL/GenBank/DDBJ whole genome shotgun (WGS) entry which is preliminary data.</text>
</comment>
<name>A0AAV2ZAL0_9STRA</name>
<dbReference type="Gene3D" id="1.20.120.350">
    <property type="entry name" value="Voltage-gated potassium channels. Chain C"/>
    <property type="match status" value="1"/>
</dbReference>
<evidence type="ECO:0000256" key="3">
    <source>
        <dbReference type="ARBA" id="ARBA00022989"/>
    </source>
</evidence>
<keyword evidence="3 5" id="KW-1133">Transmembrane helix</keyword>
<dbReference type="EMBL" id="DAKRPA010000025">
    <property type="protein sequence ID" value="DBA02940.1"/>
    <property type="molecule type" value="Genomic_DNA"/>
</dbReference>
<sequence length="219" mass="24890">MASSSSDLRSARDASRVSCGEYFITVASRLYFSNFYRTIYIFNVMASIFCMAWVSALPGHCRKWFESVRIVIAEHFVIRADGELFDSPSSVTFIALEIVVSGLLVLEVLLRIVAFKKRFWSRWSNVFDIVALVMSLMSVALYFNEEGVLGELEEVASDGILALRNSIQYFRLAVFLKNRNEKVGENIDIDFGMLDQMEEKEAMLSDNTTLAPKEEQISQ</sequence>
<organism evidence="7 8">
    <name type="scientific">Lagenidium giganteum</name>
    <dbReference type="NCBI Taxonomy" id="4803"/>
    <lineage>
        <taxon>Eukaryota</taxon>
        <taxon>Sar</taxon>
        <taxon>Stramenopiles</taxon>
        <taxon>Oomycota</taxon>
        <taxon>Peronosporomycetes</taxon>
        <taxon>Pythiales</taxon>
        <taxon>Pythiaceae</taxon>
    </lineage>
</organism>
<feature type="transmembrane region" description="Helical" evidence="5">
    <location>
        <begin position="39"/>
        <end position="57"/>
    </location>
</feature>
<comment type="subcellular location">
    <subcellularLocation>
        <location evidence="1">Membrane</location>
        <topology evidence="1">Multi-pass membrane protein</topology>
    </subcellularLocation>
</comment>
<dbReference type="AlphaFoldDB" id="A0AAV2ZAL0"/>
<evidence type="ECO:0000256" key="4">
    <source>
        <dbReference type="ARBA" id="ARBA00023136"/>
    </source>
</evidence>
<evidence type="ECO:0000256" key="2">
    <source>
        <dbReference type="ARBA" id="ARBA00022692"/>
    </source>
</evidence>
<dbReference type="PANTHER" id="PTHR38483:SF1">
    <property type="entry name" value="ION TRANSPORT DOMAIN-CONTAINING PROTEIN"/>
    <property type="match status" value="1"/>
</dbReference>
<keyword evidence="2 5" id="KW-0812">Transmembrane</keyword>
<dbReference type="PANTHER" id="PTHR38483">
    <property type="entry name" value="CHROMOSOME 1, WHOLE GENOME SHOTGUN SEQUENCE"/>
    <property type="match status" value="1"/>
</dbReference>
<dbReference type="GO" id="GO:0016020">
    <property type="term" value="C:membrane"/>
    <property type="evidence" value="ECO:0007669"/>
    <property type="project" value="UniProtKB-SubCell"/>
</dbReference>
<reference evidence="7" key="1">
    <citation type="submission" date="2022-11" db="EMBL/GenBank/DDBJ databases">
        <authorList>
            <person name="Morgan W.R."/>
            <person name="Tartar A."/>
        </authorList>
    </citation>
    <scope>NUCLEOTIDE SEQUENCE</scope>
    <source>
        <strain evidence="7">ARSEF 373</strain>
    </source>
</reference>
<gene>
    <name evidence="7" type="ORF">N0F65_005967</name>
</gene>
<dbReference type="GO" id="GO:0005216">
    <property type="term" value="F:monoatomic ion channel activity"/>
    <property type="evidence" value="ECO:0007669"/>
    <property type="project" value="InterPro"/>
</dbReference>
<accession>A0AAV2ZAL0</accession>
<evidence type="ECO:0000256" key="1">
    <source>
        <dbReference type="ARBA" id="ARBA00004141"/>
    </source>
</evidence>
<keyword evidence="8" id="KW-1185">Reference proteome</keyword>
<dbReference type="InterPro" id="IPR027359">
    <property type="entry name" value="Volt_channel_dom_sf"/>
</dbReference>
<reference evidence="7" key="2">
    <citation type="journal article" date="2023" name="Microbiol Resour">
        <title>Decontamination and Annotation of the Draft Genome Sequence of the Oomycete Lagenidium giganteum ARSEF 373.</title>
        <authorList>
            <person name="Morgan W.R."/>
            <person name="Tartar A."/>
        </authorList>
    </citation>
    <scope>NUCLEOTIDE SEQUENCE</scope>
    <source>
        <strain evidence="7">ARSEF 373</strain>
    </source>
</reference>
<dbReference type="InterPro" id="IPR005821">
    <property type="entry name" value="Ion_trans_dom"/>
</dbReference>
<evidence type="ECO:0000259" key="6">
    <source>
        <dbReference type="Pfam" id="PF00520"/>
    </source>
</evidence>
<feature type="domain" description="Ion transport" evidence="6">
    <location>
        <begin position="59"/>
        <end position="173"/>
    </location>
</feature>
<dbReference type="Pfam" id="PF00520">
    <property type="entry name" value="Ion_trans"/>
    <property type="match status" value="1"/>
</dbReference>
<evidence type="ECO:0000313" key="7">
    <source>
        <dbReference type="EMBL" id="DBA02940.1"/>
    </source>
</evidence>
<keyword evidence="4 5" id="KW-0472">Membrane</keyword>
<proteinExistence type="predicted"/>
<feature type="transmembrane region" description="Helical" evidence="5">
    <location>
        <begin position="93"/>
        <end position="114"/>
    </location>
</feature>